<dbReference type="Pfam" id="PF11239">
    <property type="entry name" value="DUF3040"/>
    <property type="match status" value="1"/>
</dbReference>
<feature type="transmembrane region" description="Helical" evidence="2">
    <location>
        <begin position="40"/>
        <end position="59"/>
    </location>
</feature>
<sequence>MPLSDREKRLLAEMEEALVADDPRLVSALSGSPRLVGGSILRGLLLVFLGLAVLFAGLIAKATVVGVAGFVLALTGLIIAIRAIGAPGATKTSKPGKSKGGFSARMENRWDQRNQG</sequence>
<name>A0A6J7D4E9_9ZZZZ</name>
<keyword evidence="2" id="KW-1133">Transmembrane helix</keyword>
<dbReference type="EMBL" id="CAFBLW010000001">
    <property type="protein sequence ID" value="CAB4865276.1"/>
    <property type="molecule type" value="Genomic_DNA"/>
</dbReference>
<feature type="compositionally biased region" description="Basic and acidic residues" evidence="1">
    <location>
        <begin position="106"/>
        <end position="116"/>
    </location>
</feature>
<protein>
    <submittedName>
        <fullName evidence="3">Unannotated protein</fullName>
    </submittedName>
</protein>
<evidence type="ECO:0000313" key="3">
    <source>
        <dbReference type="EMBL" id="CAB4865276.1"/>
    </source>
</evidence>
<feature type="region of interest" description="Disordered" evidence="1">
    <location>
        <begin position="88"/>
        <end position="116"/>
    </location>
</feature>
<evidence type="ECO:0000256" key="2">
    <source>
        <dbReference type="SAM" id="Phobius"/>
    </source>
</evidence>
<keyword evidence="2" id="KW-0472">Membrane</keyword>
<evidence type="ECO:0000256" key="1">
    <source>
        <dbReference type="SAM" id="MobiDB-lite"/>
    </source>
</evidence>
<proteinExistence type="predicted"/>
<accession>A0A6J7D4E9</accession>
<reference evidence="3" key="1">
    <citation type="submission" date="2020-05" db="EMBL/GenBank/DDBJ databases">
        <authorList>
            <person name="Chiriac C."/>
            <person name="Salcher M."/>
            <person name="Ghai R."/>
            <person name="Kavagutti S V."/>
        </authorList>
    </citation>
    <scope>NUCLEOTIDE SEQUENCE</scope>
</reference>
<gene>
    <name evidence="3" type="ORF">UFOPK3461_00013</name>
</gene>
<feature type="transmembrane region" description="Helical" evidence="2">
    <location>
        <begin position="65"/>
        <end position="84"/>
    </location>
</feature>
<keyword evidence="2" id="KW-0812">Transmembrane</keyword>
<dbReference type="AlphaFoldDB" id="A0A6J7D4E9"/>
<organism evidence="3">
    <name type="scientific">freshwater metagenome</name>
    <dbReference type="NCBI Taxonomy" id="449393"/>
    <lineage>
        <taxon>unclassified sequences</taxon>
        <taxon>metagenomes</taxon>
        <taxon>ecological metagenomes</taxon>
    </lineage>
</organism>
<dbReference type="InterPro" id="IPR021401">
    <property type="entry name" value="DUF3040"/>
</dbReference>